<dbReference type="PANTHER" id="PTHR14859">
    <property type="entry name" value="CALCOFLUOR WHITE HYPERSENSITIVE PROTEIN PRECURSOR"/>
    <property type="match status" value="1"/>
</dbReference>
<dbReference type="Proteomes" id="UP000246964">
    <property type="component" value="Unassembled WGS sequence"/>
</dbReference>
<gene>
    <name evidence="3" type="ORF">DET45_10469</name>
</gene>
<dbReference type="GO" id="GO:0016020">
    <property type="term" value="C:membrane"/>
    <property type="evidence" value="ECO:0007669"/>
    <property type="project" value="GOC"/>
</dbReference>
<reference evidence="3 4" key="1">
    <citation type="submission" date="2018-05" db="EMBL/GenBank/DDBJ databases">
        <title>Freshwater and sediment microbial communities from various areas in North America, analyzing microbe dynamics in response to fracking.</title>
        <authorList>
            <person name="Lamendella R."/>
        </authorList>
    </citation>
    <scope>NUCLEOTIDE SEQUENCE [LARGE SCALE GENOMIC DNA]</scope>
    <source>
        <strain evidence="3 4">125B1</strain>
    </source>
</reference>
<dbReference type="InterPro" id="IPR005135">
    <property type="entry name" value="Endo/exonuclease/phosphatase"/>
</dbReference>
<dbReference type="RefSeq" id="WP_110075511.1">
    <property type="nucleotide sequence ID" value="NZ_QGTT01000004.1"/>
</dbReference>
<sequence length="326" mass="37817">MLAFWIISALTLVLVITTLAPFSSSKVWWVRIWDFPRLQETAIALFLLIASATFLPAHQPSTWVLVALQLACGAWHLWWIFPYTPFAERTVARYRRKHEPSISDHLRILTVNVLEPNRNAIKLLKLIHQHRPDIVVAVETDAWWMQQLDEIQDHLPYVQRCPLDNLYGMLVYSKWPLVDAETRFMVEPQVPSMHFTLQLPNSQVRMHCVHPAPPSPTENEKSRERDKELQAVARIALNETGPVIVTGDLNDVAWSRSTRTFMRISKLLDPRMGRGIYNTFHAKIPLLRWPLDHIFHSPHFMLVKIKRLPAFGSDHFALLTELALKK</sequence>
<protein>
    <submittedName>
        <fullName evidence="3">Endonuclease/exonuclease/phosphatase (EEP) superfamily protein YafD</fullName>
    </submittedName>
</protein>
<feature type="transmembrane region" description="Helical" evidence="1">
    <location>
        <begin position="64"/>
        <end position="81"/>
    </location>
</feature>
<keyword evidence="3" id="KW-0269">Exonuclease</keyword>
<organism evidence="3 4">
    <name type="scientific">Pseudidiomarina maritima</name>
    <dbReference type="NCBI Taxonomy" id="519453"/>
    <lineage>
        <taxon>Bacteria</taxon>
        <taxon>Pseudomonadati</taxon>
        <taxon>Pseudomonadota</taxon>
        <taxon>Gammaproteobacteria</taxon>
        <taxon>Alteromonadales</taxon>
        <taxon>Idiomarinaceae</taxon>
        <taxon>Pseudidiomarina</taxon>
    </lineage>
</organism>
<keyword evidence="3" id="KW-0540">Nuclease</keyword>
<evidence type="ECO:0000313" key="4">
    <source>
        <dbReference type="Proteomes" id="UP000246964"/>
    </source>
</evidence>
<keyword evidence="1" id="KW-0472">Membrane</keyword>
<dbReference type="SUPFAM" id="SSF56219">
    <property type="entry name" value="DNase I-like"/>
    <property type="match status" value="1"/>
</dbReference>
<keyword evidence="3" id="KW-0378">Hydrolase</keyword>
<dbReference type="InterPro" id="IPR036691">
    <property type="entry name" value="Endo/exonu/phosph_ase_sf"/>
</dbReference>
<dbReference type="GO" id="GO:0006506">
    <property type="term" value="P:GPI anchor biosynthetic process"/>
    <property type="evidence" value="ECO:0007669"/>
    <property type="project" value="TreeGrafter"/>
</dbReference>
<dbReference type="AlphaFoldDB" id="A0A317Q9Z2"/>
<dbReference type="GO" id="GO:0004527">
    <property type="term" value="F:exonuclease activity"/>
    <property type="evidence" value="ECO:0007669"/>
    <property type="project" value="UniProtKB-KW"/>
</dbReference>
<keyword evidence="1" id="KW-0812">Transmembrane</keyword>
<evidence type="ECO:0000256" key="1">
    <source>
        <dbReference type="SAM" id="Phobius"/>
    </source>
</evidence>
<dbReference type="InterPro" id="IPR051916">
    <property type="entry name" value="GPI-anchor_lipid_remodeler"/>
</dbReference>
<dbReference type="PANTHER" id="PTHR14859:SF15">
    <property type="entry name" value="ENDONUCLEASE_EXONUCLEASE_PHOSPHATASE DOMAIN-CONTAINING PROTEIN"/>
    <property type="match status" value="1"/>
</dbReference>
<dbReference type="OrthoDB" id="9796594at2"/>
<dbReference type="GO" id="GO:0004519">
    <property type="term" value="F:endonuclease activity"/>
    <property type="evidence" value="ECO:0007669"/>
    <property type="project" value="UniProtKB-KW"/>
</dbReference>
<feature type="domain" description="Endonuclease/exonuclease/phosphatase" evidence="2">
    <location>
        <begin position="109"/>
        <end position="315"/>
    </location>
</feature>
<dbReference type="EMBL" id="QGTT01000004">
    <property type="protein sequence ID" value="PWW14130.1"/>
    <property type="molecule type" value="Genomic_DNA"/>
</dbReference>
<keyword evidence="1" id="KW-1133">Transmembrane helix</keyword>
<dbReference type="Pfam" id="PF03372">
    <property type="entry name" value="Exo_endo_phos"/>
    <property type="match status" value="1"/>
</dbReference>
<name>A0A317Q9Z2_9GAMM</name>
<evidence type="ECO:0000259" key="2">
    <source>
        <dbReference type="Pfam" id="PF03372"/>
    </source>
</evidence>
<proteinExistence type="predicted"/>
<accession>A0A317Q9Z2</accession>
<dbReference type="Gene3D" id="3.60.10.10">
    <property type="entry name" value="Endonuclease/exonuclease/phosphatase"/>
    <property type="match status" value="1"/>
</dbReference>
<comment type="caution">
    <text evidence="3">The sequence shown here is derived from an EMBL/GenBank/DDBJ whole genome shotgun (WGS) entry which is preliminary data.</text>
</comment>
<keyword evidence="3" id="KW-0255">Endonuclease</keyword>
<evidence type="ECO:0000313" key="3">
    <source>
        <dbReference type="EMBL" id="PWW14130.1"/>
    </source>
</evidence>
<keyword evidence="4" id="KW-1185">Reference proteome</keyword>